<dbReference type="EMBL" id="FZOW01000003">
    <property type="protein sequence ID" value="SNS50638.1"/>
    <property type="molecule type" value="Genomic_DNA"/>
</dbReference>
<proteinExistence type="predicted"/>
<feature type="region of interest" description="Disordered" evidence="1">
    <location>
        <begin position="182"/>
        <end position="227"/>
    </location>
</feature>
<protein>
    <submittedName>
        <fullName evidence="2">Uncharacterized protein</fullName>
    </submittedName>
</protein>
<keyword evidence="3" id="KW-1185">Reference proteome</keyword>
<evidence type="ECO:0000313" key="2">
    <source>
        <dbReference type="EMBL" id="SNS50638.1"/>
    </source>
</evidence>
<reference evidence="3" key="1">
    <citation type="submission" date="2017-06" db="EMBL/GenBank/DDBJ databases">
        <authorList>
            <person name="Varghese N."/>
            <person name="Submissions S."/>
        </authorList>
    </citation>
    <scope>NUCLEOTIDE SEQUENCE [LARGE SCALE GENOMIC DNA]</scope>
    <source>
        <strain evidence="3">JCM 23211</strain>
    </source>
</reference>
<name>A0A239F266_9NOCA</name>
<accession>A0A239F266</accession>
<dbReference type="Proteomes" id="UP000198327">
    <property type="component" value="Unassembled WGS sequence"/>
</dbReference>
<feature type="compositionally biased region" description="Low complexity" evidence="1">
    <location>
        <begin position="188"/>
        <end position="197"/>
    </location>
</feature>
<evidence type="ECO:0000313" key="3">
    <source>
        <dbReference type="Proteomes" id="UP000198327"/>
    </source>
</evidence>
<sequence>MPQCVATTAHDNRGRGGQQCGRYAVRGSEFCFAHGGVSKSVTPSLIDTRVENPGVSCTARRTDGQPCGNYAVKGSVVCKNHGGFAPHTRLAASQRMIEMRLKAIGVVDGMLDDPALDPAIRLRAAQIVLDRSGMGPTSKIEHEVEVKPYEQLLKEGTVVRDVALPPGESDAQHEIIDAEVEDEPAPAAPAGKPAFDPSKVWTHTEDEQPREQHNVVAFPHRPNGTRN</sequence>
<organism evidence="2 3">
    <name type="scientific">Rhodococcoides kyotonense</name>
    <dbReference type="NCBI Taxonomy" id="398843"/>
    <lineage>
        <taxon>Bacteria</taxon>
        <taxon>Bacillati</taxon>
        <taxon>Actinomycetota</taxon>
        <taxon>Actinomycetes</taxon>
        <taxon>Mycobacteriales</taxon>
        <taxon>Nocardiaceae</taxon>
        <taxon>Rhodococcoides</taxon>
    </lineage>
</organism>
<dbReference type="AlphaFoldDB" id="A0A239F266"/>
<dbReference type="OrthoDB" id="5193470at2"/>
<feature type="compositionally biased region" description="Basic and acidic residues" evidence="1">
    <location>
        <begin position="202"/>
        <end position="213"/>
    </location>
</feature>
<gene>
    <name evidence="2" type="ORF">SAMN05421642_10353</name>
</gene>
<evidence type="ECO:0000256" key="1">
    <source>
        <dbReference type="SAM" id="MobiDB-lite"/>
    </source>
</evidence>